<comment type="caution">
    <text evidence="1">The sequence shown here is derived from an EMBL/GenBank/DDBJ whole genome shotgun (WGS) entry which is preliminary data.</text>
</comment>
<evidence type="ECO:0008006" key="3">
    <source>
        <dbReference type="Google" id="ProtNLM"/>
    </source>
</evidence>
<proteinExistence type="predicted"/>
<accession>A0A8E0RUU8</accession>
<sequence>DSFKPYGGEDSYLLQILPDTTKIVYKTRLIGYQRLGCNQTALTYETGCFEHPRFLSTSGSFPCGTAGHLSSKGNASSQNGIIYSNFTLKTARRGLLIGHQPLVASAVEIDEGFTTLRFASSRPMKLSAVEIWAAGSPSQMDKLMTQKAWELDQVMKQKNRKIEPDENWRESVDRQLLDMAGNKVCHSNNLPDCRPE</sequence>
<dbReference type="Proteomes" id="UP000728185">
    <property type="component" value="Unassembled WGS sequence"/>
</dbReference>
<evidence type="ECO:0000313" key="2">
    <source>
        <dbReference type="Proteomes" id="UP000728185"/>
    </source>
</evidence>
<dbReference type="EMBL" id="LUCM01008446">
    <property type="protein sequence ID" value="KAA0188392.1"/>
    <property type="molecule type" value="Genomic_DNA"/>
</dbReference>
<dbReference type="AlphaFoldDB" id="A0A8E0RUU8"/>
<gene>
    <name evidence="1" type="ORF">FBUS_09765</name>
</gene>
<feature type="non-terminal residue" evidence="1">
    <location>
        <position position="196"/>
    </location>
</feature>
<reference evidence="1" key="1">
    <citation type="submission" date="2019-05" db="EMBL/GenBank/DDBJ databases">
        <title>Annotation for the trematode Fasciolopsis buski.</title>
        <authorList>
            <person name="Choi Y.-J."/>
        </authorList>
    </citation>
    <scope>NUCLEOTIDE SEQUENCE</scope>
    <source>
        <strain evidence="1">HT</strain>
        <tissue evidence="1">Whole worm</tissue>
    </source>
</reference>
<keyword evidence="2" id="KW-1185">Reference proteome</keyword>
<evidence type="ECO:0000313" key="1">
    <source>
        <dbReference type="EMBL" id="KAA0188392.1"/>
    </source>
</evidence>
<protein>
    <recommendedName>
        <fullName evidence="3">TLDc domain-containing protein</fullName>
    </recommendedName>
</protein>
<dbReference type="OrthoDB" id="6274123at2759"/>
<organism evidence="1 2">
    <name type="scientific">Fasciolopsis buskii</name>
    <dbReference type="NCBI Taxonomy" id="27845"/>
    <lineage>
        <taxon>Eukaryota</taxon>
        <taxon>Metazoa</taxon>
        <taxon>Spiralia</taxon>
        <taxon>Lophotrochozoa</taxon>
        <taxon>Platyhelminthes</taxon>
        <taxon>Trematoda</taxon>
        <taxon>Digenea</taxon>
        <taxon>Plagiorchiida</taxon>
        <taxon>Echinostomata</taxon>
        <taxon>Echinostomatoidea</taxon>
        <taxon>Fasciolidae</taxon>
        <taxon>Fasciolopsis</taxon>
    </lineage>
</organism>
<name>A0A8E0RUU8_9TREM</name>